<evidence type="ECO:0000256" key="2">
    <source>
        <dbReference type="SAM" id="MobiDB-lite"/>
    </source>
</evidence>
<dbReference type="PIRSF" id="PIRSF029215">
    <property type="entry name" value="UCP029215"/>
    <property type="match status" value="1"/>
</dbReference>
<proteinExistence type="predicted"/>
<name>A0A544TWH0_9BACI</name>
<evidence type="ECO:0000313" key="3">
    <source>
        <dbReference type="EMBL" id="TQR21805.1"/>
    </source>
</evidence>
<dbReference type="AlphaFoldDB" id="A0A544TWH0"/>
<evidence type="ECO:0000256" key="1">
    <source>
        <dbReference type="SAM" id="Coils"/>
    </source>
</evidence>
<organism evidence="3 4">
    <name type="scientific">Psychrobacillus vulpis</name>
    <dbReference type="NCBI Taxonomy" id="2325572"/>
    <lineage>
        <taxon>Bacteria</taxon>
        <taxon>Bacillati</taxon>
        <taxon>Bacillota</taxon>
        <taxon>Bacilli</taxon>
        <taxon>Bacillales</taxon>
        <taxon>Bacillaceae</taxon>
        <taxon>Psychrobacillus</taxon>
    </lineage>
</organism>
<dbReference type="RefSeq" id="WP_142640931.1">
    <property type="nucleotide sequence ID" value="NZ_VDGI01000001.1"/>
</dbReference>
<feature type="region of interest" description="Disordered" evidence="2">
    <location>
        <begin position="331"/>
        <end position="364"/>
    </location>
</feature>
<dbReference type="OrthoDB" id="9813763at2"/>
<sequence length="364" mass="40957">MKLQRYDTSYIKDYGETSEGYLTVQVPITRPGVFPYQRQDGTVQMEAKLPDEIFNDRTIRSARSKPVTDEHPNEPVTVDNYQNYAKGMSHTDARVEDLKLYVSLTITDKDLIQKVYDGKREISIGFMSDVVAESGTYQGQQYEFVQRNIEINHIAIVDQGRAGPEVAIRSDSDAWQIKEEKKGGHKMPTYKIDGKEYEVDSAVKSFLEAQAAKLETAETKVAGLDSLQGRYDALEVKLQNTEKDLKEAKEKQISADEMDKKVEERVALISTAKPLLGDSFDFIGKTEREIKEAVISTTKEEFKGDGKSDDYINAFFDATVEQVKNDGFSSTGANNAFTGDAASTEKELEEMKNKRLNMREKGGK</sequence>
<reference evidence="3 4" key="1">
    <citation type="submission" date="2019-06" db="EMBL/GenBank/DDBJ databases">
        <title>Psychrobacillus vulpis sp. nov., a new species isolated from feces of a red fox that inhabits in The Tablas de Daimiel Natural Park, Albacete, Spain.</title>
        <authorList>
            <person name="Rodriguez M."/>
            <person name="Reina J.C."/>
            <person name="Bejar V."/>
            <person name="Llamas I."/>
        </authorList>
    </citation>
    <scope>NUCLEOTIDE SEQUENCE [LARGE SCALE GENOMIC DNA]</scope>
    <source>
        <strain evidence="3 4">Z8</strain>
    </source>
</reference>
<feature type="coiled-coil region" evidence="1">
    <location>
        <begin position="224"/>
        <end position="258"/>
    </location>
</feature>
<evidence type="ECO:0000313" key="4">
    <source>
        <dbReference type="Proteomes" id="UP000316626"/>
    </source>
</evidence>
<keyword evidence="1" id="KW-0175">Coiled coil</keyword>
<dbReference type="InterPro" id="IPR016913">
    <property type="entry name" value="UCP029215"/>
</dbReference>
<dbReference type="Proteomes" id="UP000316626">
    <property type="component" value="Unassembled WGS sequence"/>
</dbReference>
<protein>
    <submittedName>
        <fullName evidence="3">DUF2213 domain-containing protein</fullName>
    </submittedName>
</protein>
<gene>
    <name evidence="3" type="ORF">FG384_02340</name>
</gene>
<comment type="caution">
    <text evidence="3">The sequence shown here is derived from an EMBL/GenBank/DDBJ whole genome shotgun (WGS) entry which is preliminary data.</text>
</comment>
<dbReference type="Pfam" id="PF09979">
    <property type="entry name" value="DUF2213"/>
    <property type="match status" value="1"/>
</dbReference>
<feature type="compositionally biased region" description="Basic and acidic residues" evidence="2">
    <location>
        <begin position="343"/>
        <end position="364"/>
    </location>
</feature>
<dbReference type="EMBL" id="VDGI01000001">
    <property type="protein sequence ID" value="TQR21805.1"/>
    <property type="molecule type" value="Genomic_DNA"/>
</dbReference>
<accession>A0A544TWH0</accession>
<keyword evidence="4" id="KW-1185">Reference proteome</keyword>